<dbReference type="AlphaFoldDB" id="A0A2I4S7B1"/>
<keyword evidence="2" id="KW-0472">Membrane</keyword>
<reference evidence="3" key="1">
    <citation type="journal article" date="2017" name="Sci. Rep.">
        <title>Multiple origins of endosymbionts in Chlorellaceae with no reductive effects on the plastid or mitochondrial genomes.</title>
        <authorList>
            <person name="Fan W."/>
            <person name="Guo W."/>
            <person name="Van Etten J.L."/>
            <person name="Mower J.P."/>
        </authorList>
    </citation>
    <scope>NUCLEOTIDE SEQUENCE</scope>
</reference>
<comment type="similarity">
    <text evidence="1">Belongs to the ycf20 family.</text>
</comment>
<dbReference type="RefSeq" id="YP_009455981.1">
    <property type="nucleotide sequence ID" value="NC_036806.1"/>
</dbReference>
<evidence type="ECO:0000256" key="2">
    <source>
        <dbReference type="SAM" id="Phobius"/>
    </source>
</evidence>
<dbReference type="EMBL" id="KY629620">
    <property type="protein sequence ID" value="AST08936.1"/>
    <property type="molecule type" value="Genomic_DNA"/>
</dbReference>
<organism evidence="3">
    <name type="scientific">Micractinium conductrix</name>
    <dbReference type="NCBI Taxonomy" id="554055"/>
    <lineage>
        <taxon>Eukaryota</taxon>
        <taxon>Viridiplantae</taxon>
        <taxon>Chlorophyta</taxon>
        <taxon>core chlorophytes</taxon>
        <taxon>Trebouxiophyceae</taxon>
        <taxon>Chlorellales</taxon>
        <taxon>Chlorellaceae</taxon>
        <taxon>Chlorella clade</taxon>
        <taxon>Micractinium</taxon>
    </lineage>
</organism>
<name>A0A2I4S7B1_9CHLO</name>
<feature type="transmembrane region" description="Helical" evidence="2">
    <location>
        <begin position="21"/>
        <end position="39"/>
    </location>
</feature>
<geneLocation type="plastid" evidence="3"/>
<keyword evidence="3" id="KW-0934">Plastid</keyword>
<dbReference type="InterPro" id="IPR007572">
    <property type="entry name" value="Uncharacterised_Ycf20"/>
</dbReference>
<accession>A0A2I4S7B1</accession>
<keyword evidence="2" id="KW-1133">Transmembrane helix</keyword>
<feature type="transmembrane region" description="Helical" evidence="2">
    <location>
        <begin position="45"/>
        <end position="67"/>
    </location>
</feature>
<evidence type="ECO:0000256" key="1">
    <source>
        <dbReference type="ARBA" id="ARBA00009846"/>
    </source>
</evidence>
<dbReference type="GeneID" id="35656301"/>
<keyword evidence="2" id="KW-0812">Transmembrane</keyword>
<protein>
    <submittedName>
        <fullName evidence="3">Putative chloroplast RF20</fullName>
    </submittedName>
</protein>
<dbReference type="Pfam" id="PF04483">
    <property type="entry name" value="DUF565"/>
    <property type="match status" value="1"/>
</dbReference>
<feature type="transmembrane region" description="Helical" evidence="2">
    <location>
        <begin position="79"/>
        <end position="97"/>
    </location>
</feature>
<evidence type="ECO:0000313" key="3">
    <source>
        <dbReference type="EMBL" id="AST08936.1"/>
    </source>
</evidence>
<gene>
    <name evidence="3" type="primary">ycf20</name>
</gene>
<proteinExistence type="inferred from homology"/>
<sequence length="104" mass="12190">MDALDSTMKKIKTRVPEIHPFDFFILVYAFLYGNIFTVQYSTMRWGFLVIFGLVFFLEISQKGLYLLSALNNQKPFLKFSFFFLNILKRGFLLGFFVEAFKVGS</sequence>